<feature type="domain" description="Radical SAM core" evidence="15">
    <location>
        <begin position="19"/>
        <end position="257"/>
    </location>
</feature>
<evidence type="ECO:0000256" key="12">
    <source>
        <dbReference type="ARBA" id="ARBA00023239"/>
    </source>
</evidence>
<dbReference type="SMART" id="SM00729">
    <property type="entry name" value="Elp3"/>
    <property type="match status" value="1"/>
</dbReference>
<keyword evidence="6" id="KW-0004">4Fe-4S</keyword>
<comment type="pathway">
    <text evidence="3">Cofactor biosynthesis; Fe-Mo cofactor biosynthesis.</text>
</comment>
<evidence type="ECO:0000256" key="8">
    <source>
        <dbReference type="ARBA" id="ARBA00022723"/>
    </source>
</evidence>
<keyword evidence="12" id="KW-0456">Lyase</keyword>
<evidence type="ECO:0000256" key="7">
    <source>
        <dbReference type="ARBA" id="ARBA00022691"/>
    </source>
</evidence>
<dbReference type="InterPro" id="IPR058240">
    <property type="entry name" value="rSAM_sf"/>
</dbReference>
<dbReference type="UniPathway" id="UPA00782"/>
<dbReference type="SUPFAM" id="SSF102114">
    <property type="entry name" value="Radical SAM enzymes"/>
    <property type="match status" value="1"/>
</dbReference>
<dbReference type="PROSITE" id="PS01305">
    <property type="entry name" value="MOAA_NIFB_PQQE"/>
    <property type="match status" value="1"/>
</dbReference>
<evidence type="ECO:0000256" key="6">
    <source>
        <dbReference type="ARBA" id="ARBA00022485"/>
    </source>
</evidence>
<dbReference type="CDD" id="cd01335">
    <property type="entry name" value="Radical_SAM"/>
    <property type="match status" value="1"/>
</dbReference>
<dbReference type="AlphaFoldDB" id="A0A7W0HJL8"/>
<evidence type="ECO:0000256" key="4">
    <source>
        <dbReference type="ARBA" id="ARBA00006804"/>
    </source>
</evidence>
<evidence type="ECO:0000256" key="14">
    <source>
        <dbReference type="ARBA" id="ARBA00032102"/>
    </source>
</evidence>
<evidence type="ECO:0000256" key="11">
    <source>
        <dbReference type="ARBA" id="ARBA00023231"/>
    </source>
</evidence>
<dbReference type="PANTHER" id="PTHR43787:SF13">
    <property type="entry name" value="FEMO COFACTOR BIOSYNTHESIS PROTEIN NIFB"/>
    <property type="match status" value="1"/>
</dbReference>
<comment type="caution">
    <text evidence="16">The sequence shown here is derived from an EMBL/GenBank/DDBJ whole genome shotgun (WGS) entry which is preliminary data.</text>
</comment>
<evidence type="ECO:0000256" key="13">
    <source>
        <dbReference type="ARBA" id="ARBA00030926"/>
    </source>
</evidence>
<gene>
    <name evidence="16" type="ORF">HNR65_000661</name>
</gene>
<dbReference type="GO" id="GO:0046872">
    <property type="term" value="F:metal ion binding"/>
    <property type="evidence" value="ECO:0007669"/>
    <property type="project" value="UniProtKB-KW"/>
</dbReference>
<dbReference type="GO" id="GO:0032324">
    <property type="term" value="P:molybdopterin cofactor biosynthetic process"/>
    <property type="evidence" value="ECO:0007669"/>
    <property type="project" value="UniProtKB-ARBA"/>
</dbReference>
<comment type="similarity">
    <text evidence="4">Belongs to the radical SAM superfamily. NifB family.</text>
</comment>
<name>A0A7W0HJL8_9BACT</name>
<dbReference type="PROSITE" id="PS51918">
    <property type="entry name" value="RADICAL_SAM"/>
    <property type="match status" value="1"/>
</dbReference>
<dbReference type="PANTHER" id="PTHR43787">
    <property type="entry name" value="FEMO COFACTOR BIOSYNTHESIS PROTEIN NIFB-RELATED"/>
    <property type="match status" value="1"/>
</dbReference>
<protein>
    <recommendedName>
        <fullName evidence="5">FeMo cofactor biosynthesis protein NifB</fullName>
    </recommendedName>
    <alternativeName>
        <fullName evidence="14">Nitrogenase cofactor maturase NifB</fullName>
    </alternativeName>
    <alternativeName>
        <fullName evidence="13">Radical SAM assemblase NifB</fullName>
    </alternativeName>
</protein>
<comment type="cofactor">
    <cofactor evidence="1">
        <name>[4Fe-4S] cluster</name>
        <dbReference type="ChEBI" id="CHEBI:49883"/>
    </cofactor>
</comment>
<organism evidence="16 17">
    <name type="scientific">Desulfosalsimonas propionicica</name>
    <dbReference type="NCBI Taxonomy" id="332175"/>
    <lineage>
        <taxon>Bacteria</taxon>
        <taxon>Pseudomonadati</taxon>
        <taxon>Thermodesulfobacteriota</taxon>
        <taxon>Desulfobacteria</taxon>
        <taxon>Desulfobacterales</taxon>
        <taxon>Desulfosalsimonadaceae</taxon>
        <taxon>Desulfosalsimonas</taxon>
    </lineage>
</organism>
<evidence type="ECO:0000256" key="2">
    <source>
        <dbReference type="ARBA" id="ARBA00003522"/>
    </source>
</evidence>
<dbReference type="EMBL" id="JACDUS010000001">
    <property type="protein sequence ID" value="MBA2880354.1"/>
    <property type="molecule type" value="Genomic_DNA"/>
</dbReference>
<accession>A0A7W0HJL8</accession>
<evidence type="ECO:0000256" key="1">
    <source>
        <dbReference type="ARBA" id="ARBA00001966"/>
    </source>
</evidence>
<dbReference type="SFLD" id="SFLDG01067">
    <property type="entry name" value="SPASM/twitch_domain_containing"/>
    <property type="match status" value="1"/>
</dbReference>
<evidence type="ECO:0000313" key="16">
    <source>
        <dbReference type="EMBL" id="MBA2880354.1"/>
    </source>
</evidence>
<dbReference type="InterPro" id="IPR006638">
    <property type="entry name" value="Elp3/MiaA/NifB-like_rSAM"/>
</dbReference>
<keyword evidence="7" id="KW-0949">S-adenosyl-L-methionine</keyword>
<evidence type="ECO:0000313" key="17">
    <source>
        <dbReference type="Proteomes" id="UP000525298"/>
    </source>
</evidence>
<dbReference type="Gene3D" id="3.20.20.70">
    <property type="entry name" value="Aldolase class I"/>
    <property type="match status" value="1"/>
</dbReference>
<dbReference type="Pfam" id="PF04055">
    <property type="entry name" value="Radical_SAM"/>
    <property type="match status" value="1"/>
</dbReference>
<dbReference type="GO" id="GO:0016829">
    <property type="term" value="F:lyase activity"/>
    <property type="evidence" value="ECO:0007669"/>
    <property type="project" value="UniProtKB-KW"/>
</dbReference>
<sequence>MKLSAAPVPDHPCMSDRAHHRIARIHLPVAARCNIRCAYCERGIGRELNQKDRPGICEKILSPKEAANEARDFLCEQGEQAIVGIAGPGDPLANPETFTTLSLINRELPHARLCLCTNGLNLPGAVEKLKKMRVAFLSVTVNGVDPNVTAQIHSGVRSGERRLDGIQGAGLLLECQLEGIRKALDAGIYVKVNTVVIPGINDRHITEIAKFVSNLGVGVINPMPLIPAARLGHCQTPDAAMMAAIYKACHPYLHVFRSCKQCRADARGIPGKESCKWQKTA</sequence>
<keyword evidence="11" id="KW-0535">Nitrogen fixation</keyword>
<dbReference type="InterPro" id="IPR007197">
    <property type="entry name" value="rSAM"/>
</dbReference>
<evidence type="ECO:0000256" key="5">
    <source>
        <dbReference type="ARBA" id="ARBA00021702"/>
    </source>
</evidence>
<proteinExistence type="inferred from homology"/>
<keyword evidence="17" id="KW-1185">Reference proteome</keyword>
<keyword evidence="10" id="KW-0411">Iron-sulfur</keyword>
<comment type="function">
    <text evidence="2">Involved in the biosynthesis of the iron-molybdenum cofactor (FeMo-co or M-cluster) found in the dinitrogenase enzyme of the nitrogenase complex in nitrogen-fixing microorganisms. NifB catalyzes the crucial step of radical SAM-dependent carbide insertion that occurs concomitant with the insertion of a 9th sulfur and the rearrangement/coupling of two [4Fe-4S] clusters into a [8Fe-9S-C] cluster, the precursor to the M-cluster.</text>
</comment>
<dbReference type="GO" id="GO:0051539">
    <property type="term" value="F:4 iron, 4 sulfur cluster binding"/>
    <property type="evidence" value="ECO:0007669"/>
    <property type="project" value="UniProtKB-KW"/>
</dbReference>
<keyword evidence="9" id="KW-0408">Iron</keyword>
<evidence type="ECO:0000256" key="3">
    <source>
        <dbReference type="ARBA" id="ARBA00005155"/>
    </source>
</evidence>
<keyword evidence="8" id="KW-0479">Metal-binding</keyword>
<dbReference type="SFLD" id="SFLDS00029">
    <property type="entry name" value="Radical_SAM"/>
    <property type="match status" value="1"/>
</dbReference>
<dbReference type="Proteomes" id="UP000525298">
    <property type="component" value="Unassembled WGS sequence"/>
</dbReference>
<dbReference type="InterPro" id="IPR013785">
    <property type="entry name" value="Aldolase_TIM"/>
</dbReference>
<dbReference type="InterPro" id="IPR000385">
    <property type="entry name" value="MoaA_NifB_PqqE_Fe-S-bd_CS"/>
</dbReference>
<evidence type="ECO:0000256" key="10">
    <source>
        <dbReference type="ARBA" id="ARBA00023014"/>
    </source>
</evidence>
<evidence type="ECO:0000256" key="9">
    <source>
        <dbReference type="ARBA" id="ARBA00023004"/>
    </source>
</evidence>
<evidence type="ECO:0000259" key="15">
    <source>
        <dbReference type="PROSITE" id="PS51918"/>
    </source>
</evidence>
<reference evidence="16 17" key="1">
    <citation type="submission" date="2020-07" db="EMBL/GenBank/DDBJ databases">
        <title>Genomic Encyclopedia of Type Strains, Phase IV (KMG-IV): sequencing the most valuable type-strain genomes for metagenomic binning, comparative biology and taxonomic classification.</title>
        <authorList>
            <person name="Goeker M."/>
        </authorList>
    </citation>
    <scope>NUCLEOTIDE SEQUENCE [LARGE SCALE GENOMIC DNA]</scope>
    <source>
        <strain evidence="16 17">DSM 17721</strain>
    </source>
</reference>
<dbReference type="RefSeq" id="WP_181549996.1">
    <property type="nucleotide sequence ID" value="NZ_JACDUS010000001.1"/>
</dbReference>